<evidence type="ECO:0000313" key="3">
    <source>
        <dbReference type="Proteomes" id="UP001303046"/>
    </source>
</evidence>
<proteinExistence type="predicted"/>
<comment type="caution">
    <text evidence="2">The sequence shown here is derived from an EMBL/GenBank/DDBJ whole genome shotgun (WGS) entry which is preliminary data.</text>
</comment>
<feature type="region of interest" description="Disordered" evidence="1">
    <location>
        <begin position="1"/>
        <end position="24"/>
    </location>
</feature>
<accession>A0ABR1C4G7</accession>
<evidence type="ECO:0000313" key="2">
    <source>
        <dbReference type="EMBL" id="KAK6732650.1"/>
    </source>
</evidence>
<feature type="compositionally biased region" description="Polar residues" evidence="1">
    <location>
        <begin position="1"/>
        <end position="12"/>
    </location>
</feature>
<evidence type="ECO:0000256" key="1">
    <source>
        <dbReference type="SAM" id="MobiDB-lite"/>
    </source>
</evidence>
<dbReference type="Proteomes" id="UP001303046">
    <property type="component" value="Unassembled WGS sequence"/>
</dbReference>
<keyword evidence="3" id="KW-1185">Reference proteome</keyword>
<feature type="compositionally biased region" description="Pro residues" evidence="1">
    <location>
        <begin position="58"/>
        <end position="75"/>
    </location>
</feature>
<gene>
    <name evidence="2" type="primary">Necator_chrII.g4591</name>
    <name evidence="2" type="ORF">RB195_016799</name>
</gene>
<organism evidence="2 3">
    <name type="scientific">Necator americanus</name>
    <name type="common">Human hookworm</name>
    <dbReference type="NCBI Taxonomy" id="51031"/>
    <lineage>
        <taxon>Eukaryota</taxon>
        <taxon>Metazoa</taxon>
        <taxon>Ecdysozoa</taxon>
        <taxon>Nematoda</taxon>
        <taxon>Chromadorea</taxon>
        <taxon>Rhabditida</taxon>
        <taxon>Rhabditina</taxon>
        <taxon>Rhabditomorpha</taxon>
        <taxon>Strongyloidea</taxon>
        <taxon>Ancylostomatidae</taxon>
        <taxon>Bunostominae</taxon>
        <taxon>Necator</taxon>
    </lineage>
</organism>
<dbReference type="EMBL" id="JAVFWL010000002">
    <property type="protein sequence ID" value="KAK6732650.1"/>
    <property type="molecule type" value="Genomic_DNA"/>
</dbReference>
<protein>
    <submittedName>
        <fullName evidence="2">Uncharacterized protein</fullName>
    </submittedName>
</protein>
<name>A0ABR1C4G7_NECAM</name>
<reference evidence="2 3" key="1">
    <citation type="submission" date="2023-08" db="EMBL/GenBank/DDBJ databases">
        <title>A Necator americanus chromosomal reference genome.</title>
        <authorList>
            <person name="Ilik V."/>
            <person name="Petrzelkova K.J."/>
            <person name="Pardy F."/>
            <person name="Fuh T."/>
            <person name="Niatou-Singa F.S."/>
            <person name="Gouil Q."/>
            <person name="Baker L."/>
            <person name="Ritchie M.E."/>
            <person name="Jex A.R."/>
            <person name="Gazzola D."/>
            <person name="Li H."/>
            <person name="Toshio Fujiwara R."/>
            <person name="Zhan B."/>
            <person name="Aroian R.V."/>
            <person name="Pafco B."/>
            <person name="Schwarz E.M."/>
        </authorList>
    </citation>
    <scope>NUCLEOTIDE SEQUENCE [LARGE SCALE GENOMIC DNA]</scope>
    <source>
        <strain evidence="2 3">Aroian</strain>
        <tissue evidence="2">Whole animal</tissue>
    </source>
</reference>
<sequence>MVTCSGRNSSLLCTDPRRRNPLSTGITRSINDVADAGFVSHNQRSVQSFFLVCNASPKPAPAPPPSPSPPPTRNP</sequence>
<feature type="region of interest" description="Disordered" evidence="1">
    <location>
        <begin position="55"/>
        <end position="75"/>
    </location>
</feature>